<keyword evidence="1" id="KW-1133">Transmembrane helix</keyword>
<organism evidence="2 3">
    <name type="scientific">Intestinimonas butyriciproducens</name>
    <dbReference type="NCBI Taxonomy" id="1297617"/>
    <lineage>
        <taxon>Bacteria</taxon>
        <taxon>Bacillati</taxon>
        <taxon>Bacillota</taxon>
        <taxon>Clostridia</taxon>
        <taxon>Eubacteriales</taxon>
        <taxon>Intestinimonas</taxon>
    </lineage>
</organism>
<gene>
    <name evidence="2" type="ORF">IB211_02502</name>
</gene>
<accession>A0A0S2W6B5</accession>
<evidence type="ECO:0008006" key="4">
    <source>
        <dbReference type="Google" id="ProtNLM"/>
    </source>
</evidence>
<evidence type="ECO:0000256" key="1">
    <source>
        <dbReference type="SAM" id="Phobius"/>
    </source>
</evidence>
<dbReference type="eggNOG" id="COG1811">
    <property type="taxonomic scope" value="Bacteria"/>
</dbReference>
<reference evidence="3" key="2">
    <citation type="submission" date="2015-04" db="EMBL/GenBank/DDBJ databases">
        <title>A butyrogenic pathway from the amino acid lysine in a human gut commensal.</title>
        <authorList>
            <person name="de Vos W.M."/>
            <person name="Bui N.T.P."/>
            <person name="Plugge C.M."/>
            <person name="Ritari J."/>
        </authorList>
    </citation>
    <scope>NUCLEOTIDE SEQUENCE [LARGE SCALE GENOMIC DNA]</scope>
    <source>
        <strain evidence="3">AF211</strain>
    </source>
</reference>
<dbReference type="Proteomes" id="UP000064844">
    <property type="component" value="Chromosome"/>
</dbReference>
<evidence type="ECO:0000313" key="3">
    <source>
        <dbReference type="Proteomes" id="UP000064844"/>
    </source>
</evidence>
<protein>
    <recommendedName>
        <fullName evidence="4">Transport protein</fullName>
    </recommendedName>
</protein>
<feature type="transmembrane region" description="Helical" evidence="1">
    <location>
        <begin position="32"/>
        <end position="49"/>
    </location>
</feature>
<keyword evidence="1" id="KW-0812">Transmembrane</keyword>
<sequence>MPATFINAALVLLGSLLGMLFKDHIGARFHSILTHALGLCVLGIGISSAVGTENTLCVIVCMVLGTILGEALRIEDRLDSVGEVLRKKLVHGGGNTRFTEGFVTASVLFCVGSMAIMGSMEAGIQGKYDILISKGVIDGVTAITFASAMGLGVAFSVVPLLLYQGGLTLLFSCVGPFLDPAAITEMSAVGGTIIMGIAVNMLGLGKGKIRVGNMLPAIFLPLLYLPVESLLSSLPI</sequence>
<dbReference type="PANTHER" id="PTHR36111">
    <property type="entry name" value="INNER MEMBRANE PROTEIN-RELATED"/>
    <property type="match status" value="1"/>
</dbReference>
<proteinExistence type="predicted"/>
<dbReference type="Pfam" id="PF04474">
    <property type="entry name" value="DUF554"/>
    <property type="match status" value="1"/>
</dbReference>
<feature type="transmembrane region" description="Helical" evidence="1">
    <location>
        <begin position="56"/>
        <end position="74"/>
    </location>
</feature>
<dbReference type="EMBL" id="CP011307">
    <property type="protein sequence ID" value="ALP94893.1"/>
    <property type="molecule type" value="Genomic_DNA"/>
</dbReference>
<dbReference type="STRING" id="1297617.IB211_02502"/>
<dbReference type="PATRIC" id="fig|1297617.4.peg.2573"/>
<feature type="transmembrane region" description="Helical" evidence="1">
    <location>
        <begin position="102"/>
        <end position="124"/>
    </location>
</feature>
<dbReference type="InterPro" id="IPR007563">
    <property type="entry name" value="DUF554"/>
</dbReference>
<dbReference type="RefSeq" id="WP_058118217.1">
    <property type="nucleotide sequence ID" value="NZ_CP011307.1"/>
</dbReference>
<feature type="transmembrane region" description="Helical" evidence="1">
    <location>
        <begin position="182"/>
        <end position="202"/>
    </location>
</feature>
<evidence type="ECO:0000313" key="2">
    <source>
        <dbReference type="EMBL" id="ALP94893.1"/>
    </source>
</evidence>
<dbReference type="PANTHER" id="PTHR36111:SF2">
    <property type="entry name" value="INNER MEMBRANE PROTEIN"/>
    <property type="match status" value="1"/>
</dbReference>
<keyword evidence="1" id="KW-0472">Membrane</keyword>
<reference evidence="2 3" key="1">
    <citation type="journal article" date="2015" name="Nat. Commun.">
        <title>Production of butyrate from lysine and the Amadori product fructoselysine by a human gut commensal.</title>
        <authorList>
            <person name="Bui T.P."/>
            <person name="Ritari J."/>
            <person name="Boeren S."/>
            <person name="de Waard P."/>
            <person name="Plugge C.M."/>
            <person name="de Vos W.M."/>
        </authorList>
    </citation>
    <scope>NUCLEOTIDE SEQUENCE [LARGE SCALE GENOMIC DNA]</scope>
    <source>
        <strain evidence="2 3">AF211</strain>
    </source>
</reference>
<feature type="transmembrane region" description="Helical" evidence="1">
    <location>
        <begin position="136"/>
        <end position="162"/>
    </location>
</feature>
<keyword evidence="3" id="KW-1185">Reference proteome</keyword>
<name>A0A0S2W6B5_9FIRM</name>
<dbReference type="AlphaFoldDB" id="A0A0S2W6B5"/>
<dbReference type="KEGG" id="ibu:IB211_02502"/>